<comment type="caution">
    <text evidence="1">The sequence shown here is derived from an EMBL/GenBank/DDBJ whole genome shotgun (WGS) entry which is preliminary data.</text>
</comment>
<evidence type="ECO:0000313" key="2">
    <source>
        <dbReference type="Proteomes" id="UP000016617"/>
    </source>
</evidence>
<evidence type="ECO:0000313" key="1">
    <source>
        <dbReference type="EMBL" id="ERJ74802.1"/>
    </source>
</evidence>
<dbReference type="HOGENOM" id="CLU_3297421_0_0_9"/>
<proteinExistence type="predicted"/>
<name>U2J420_9STRE</name>
<dbReference type="AlphaFoldDB" id="U2J420"/>
<protein>
    <submittedName>
        <fullName evidence="1">Uncharacterized protein</fullName>
    </submittedName>
</protein>
<dbReference type="EMBL" id="AWVA01000086">
    <property type="protein sequence ID" value="ERJ74802.1"/>
    <property type="molecule type" value="Genomic_DNA"/>
</dbReference>
<reference evidence="1 2" key="1">
    <citation type="submission" date="2013-06" db="EMBL/GenBank/DDBJ databases">
        <authorList>
            <person name="Weinstock G."/>
            <person name="Sodergren E."/>
            <person name="Lobos E.A."/>
            <person name="Fulton L."/>
            <person name="Fulton R."/>
            <person name="Courtney L."/>
            <person name="Fronick C."/>
            <person name="O'Laughlin M."/>
            <person name="Godfrey J."/>
            <person name="Wilson R.M."/>
            <person name="Miner T."/>
            <person name="Farmer C."/>
            <person name="Delehaunty K."/>
            <person name="Cordes M."/>
            <person name="Minx P."/>
            <person name="Tomlinson C."/>
            <person name="Chen J."/>
            <person name="Wollam A."/>
            <person name="Pepin K.H."/>
            <person name="Bhonagiri V."/>
            <person name="Zhang X."/>
            <person name="Warren W."/>
            <person name="Mitreva M."/>
            <person name="Mardis E.R."/>
            <person name="Wilson R.K."/>
        </authorList>
    </citation>
    <scope>NUCLEOTIDE SEQUENCE [LARGE SCALE GENOMIC DNA]</scope>
    <source>
        <strain evidence="1 2">W1703</strain>
    </source>
</reference>
<organism evidence="1 2">
    <name type="scientific">Streptococcus sobrinus W1703</name>
    <dbReference type="NCBI Taxonomy" id="1227275"/>
    <lineage>
        <taxon>Bacteria</taxon>
        <taxon>Bacillati</taxon>
        <taxon>Bacillota</taxon>
        <taxon>Bacilli</taxon>
        <taxon>Lactobacillales</taxon>
        <taxon>Streptococcaceae</taxon>
        <taxon>Streptococcus</taxon>
    </lineage>
</organism>
<accession>U2J420</accession>
<dbReference type="Proteomes" id="UP000016617">
    <property type="component" value="Unassembled WGS sequence"/>
</dbReference>
<gene>
    <name evidence="1" type="ORF">HMPREF1557_01434</name>
</gene>
<sequence length="40" mass="4792">MISLSQLLYEQEGGFAPWYLIERRIIVFHKKVRQISLSKI</sequence>